<evidence type="ECO:0008006" key="5">
    <source>
        <dbReference type="Google" id="ProtNLM"/>
    </source>
</evidence>
<dbReference type="InterPro" id="IPR000760">
    <property type="entry name" value="Inositol_monophosphatase-like"/>
</dbReference>
<dbReference type="PANTHER" id="PTHR43028">
    <property type="entry name" value="3'(2'),5'-BISPHOSPHATE NUCLEOTIDASE 1"/>
    <property type="match status" value="1"/>
</dbReference>
<feature type="binding site" evidence="2">
    <location>
        <position position="153"/>
    </location>
    <ligand>
        <name>Mg(2+)</name>
        <dbReference type="ChEBI" id="CHEBI:18420"/>
        <label>1</label>
        <note>catalytic</note>
    </ligand>
</feature>
<feature type="binding site" evidence="2">
    <location>
        <position position="154"/>
    </location>
    <ligand>
        <name>Mg(2+)</name>
        <dbReference type="ChEBI" id="CHEBI:18420"/>
        <label>1</label>
        <note>catalytic</note>
    </ligand>
</feature>
<dbReference type="Gene3D" id="3.30.540.10">
    <property type="entry name" value="Fructose-1,6-Bisphosphatase, subunit A, domain 1"/>
    <property type="match status" value="1"/>
</dbReference>
<dbReference type="Gene3D" id="4.10.460.10">
    <property type="entry name" value="Inositol Polyphosphate 1-phosphatase, domain 1"/>
    <property type="match status" value="1"/>
</dbReference>
<keyword evidence="4" id="KW-1185">Reference proteome</keyword>
<sequence length="265" mass="28942">MVSVKGFLEGLIIASEKASRITRIIRAAYWTGGSDSQPIHQRIATEEKVDRKDGSSDFKTLADVLCQTVIDYELRKLFPDIRDIHGEENCSFQSCGDEEVQVKLTGNTEDTKVMLSKALSDPLVVDNGISTHSTELENLSVDFSNIGVWIDPIDATKEYVNAKKSVVVDGLSHRGLGCCTVILGSYNLTTGQPFVGVVSYPSTCTLVIPETSPKQRQLFTGCYHPESSLSIVSENCIRAPSSARAGNKMLAVAKGKADLYYNLRV</sequence>
<dbReference type="InterPro" id="IPR050725">
    <property type="entry name" value="CysQ/Inositol_MonoPase"/>
</dbReference>
<dbReference type="GO" id="GO:0046872">
    <property type="term" value="F:metal ion binding"/>
    <property type="evidence" value="ECO:0007669"/>
    <property type="project" value="UniProtKB-KW"/>
</dbReference>
<protein>
    <recommendedName>
        <fullName evidence="5">INPP1</fullName>
    </recommendedName>
</protein>
<gene>
    <name evidence="3" type="ORF">EB796_015596</name>
</gene>
<dbReference type="Proteomes" id="UP000593567">
    <property type="component" value="Unassembled WGS sequence"/>
</dbReference>
<dbReference type="PANTHER" id="PTHR43028:SF3">
    <property type="entry name" value="INOSITOL POLYPHOSPHATE 1-PHOSPHATASE"/>
    <property type="match status" value="1"/>
</dbReference>
<reference evidence="3" key="1">
    <citation type="submission" date="2020-06" db="EMBL/GenBank/DDBJ databases">
        <title>Draft genome of Bugula neritina, a colonial animal packing powerful symbionts and potential medicines.</title>
        <authorList>
            <person name="Rayko M."/>
        </authorList>
    </citation>
    <scope>NUCLEOTIDE SEQUENCE [LARGE SCALE GENOMIC DNA]</scope>
    <source>
        <strain evidence="3">Kwan_BN1</strain>
    </source>
</reference>
<dbReference type="GO" id="GO:0004441">
    <property type="term" value="F:inositol-1,4-bisphosphate 1-phosphatase activity"/>
    <property type="evidence" value="ECO:0007669"/>
    <property type="project" value="TreeGrafter"/>
</dbReference>
<comment type="caution">
    <text evidence="3">The sequence shown here is derived from an EMBL/GenBank/DDBJ whole genome shotgun (WGS) entry which is preliminary data.</text>
</comment>
<name>A0A7J7JJW0_BUGNE</name>
<feature type="binding site" evidence="2">
    <location>
        <position position="87"/>
    </location>
    <ligand>
        <name>Mg(2+)</name>
        <dbReference type="ChEBI" id="CHEBI:18420"/>
        <label>1</label>
        <note>catalytic</note>
    </ligand>
</feature>
<dbReference type="EMBL" id="VXIV02002351">
    <property type="protein sequence ID" value="KAF6026093.1"/>
    <property type="molecule type" value="Genomic_DNA"/>
</dbReference>
<proteinExistence type="inferred from homology"/>
<dbReference type="SUPFAM" id="SSF56655">
    <property type="entry name" value="Carbohydrate phosphatase"/>
    <property type="match status" value="1"/>
</dbReference>
<keyword evidence="2" id="KW-0479">Metal-binding</keyword>
<comment type="cofactor">
    <cofactor evidence="2">
        <name>Mg(2+)</name>
        <dbReference type="ChEBI" id="CHEBI:18420"/>
    </cofactor>
</comment>
<feature type="binding site" evidence="2">
    <location>
        <position position="151"/>
    </location>
    <ligand>
        <name>Mg(2+)</name>
        <dbReference type="ChEBI" id="CHEBI:18420"/>
        <label>1</label>
        <note>catalytic</note>
    </ligand>
</feature>
<dbReference type="AlphaFoldDB" id="A0A7J7JJW0"/>
<evidence type="ECO:0000313" key="4">
    <source>
        <dbReference type="Proteomes" id="UP000593567"/>
    </source>
</evidence>
<dbReference type="InterPro" id="IPR044897">
    <property type="entry name" value="INPP1_dom_1"/>
</dbReference>
<organism evidence="3 4">
    <name type="scientific">Bugula neritina</name>
    <name type="common">Brown bryozoan</name>
    <name type="synonym">Sertularia neritina</name>
    <dbReference type="NCBI Taxonomy" id="10212"/>
    <lineage>
        <taxon>Eukaryota</taxon>
        <taxon>Metazoa</taxon>
        <taxon>Spiralia</taxon>
        <taxon>Lophotrochozoa</taxon>
        <taxon>Bryozoa</taxon>
        <taxon>Gymnolaemata</taxon>
        <taxon>Cheilostomatida</taxon>
        <taxon>Flustrina</taxon>
        <taxon>Buguloidea</taxon>
        <taxon>Bugulidae</taxon>
        <taxon>Bugula</taxon>
    </lineage>
</organism>
<accession>A0A7J7JJW0</accession>
<evidence type="ECO:0000256" key="2">
    <source>
        <dbReference type="PIRSR" id="PIRSR600760-2"/>
    </source>
</evidence>
<comment type="similarity">
    <text evidence="1">Belongs to the inositol monophosphatase superfamily.</text>
</comment>
<dbReference type="OrthoDB" id="9977309at2759"/>
<evidence type="ECO:0000256" key="1">
    <source>
        <dbReference type="ARBA" id="ARBA00009759"/>
    </source>
</evidence>
<dbReference type="Pfam" id="PF00459">
    <property type="entry name" value="Inositol_P"/>
    <property type="match status" value="1"/>
</dbReference>
<keyword evidence="2" id="KW-0460">Magnesium</keyword>
<evidence type="ECO:0000313" key="3">
    <source>
        <dbReference type="EMBL" id="KAF6026093.1"/>
    </source>
</evidence>